<accession>A0A508B7P6</accession>
<dbReference type="Proteomes" id="UP000320431">
    <property type="component" value="Unassembled WGS sequence"/>
</dbReference>
<dbReference type="AlphaFoldDB" id="A0A508B7P6"/>
<evidence type="ECO:0000313" key="2">
    <source>
        <dbReference type="Proteomes" id="UP000320431"/>
    </source>
</evidence>
<comment type="caution">
    <text evidence="1">The sequence shown here is derived from an EMBL/GenBank/DDBJ whole genome shotgun (WGS) entry which is preliminary data.</text>
</comment>
<dbReference type="OrthoDB" id="10020190at2"/>
<sequence length="219" mass="23568">MNGNATHPKYLAYLRQRQQLDERLLAVTERYEKALLTLSGGAIAISLTFLEKIAIAPTAASVPVMGLSWLFLVFAVLLGFVSIYFSSVAVERARAENEDDYANFLRAESGSGEGRNPPPGRARLLSTYIKRCSFAATACLVAGLFLLCTFATLNLFSSTAQGERSMPDLEHTPLQGPQGQAPEDTHRGSYTPERQEQGPPAGKPGENGGQDQDDASDGG</sequence>
<dbReference type="EMBL" id="VICD02000023">
    <property type="protein sequence ID" value="KAB8198420.1"/>
    <property type="molecule type" value="Genomic_DNA"/>
</dbReference>
<protein>
    <submittedName>
        <fullName evidence="1">Uncharacterized protein</fullName>
    </submittedName>
</protein>
<dbReference type="RefSeq" id="WP_111265766.1">
    <property type="nucleotide sequence ID" value="NZ_CP029843.1"/>
</dbReference>
<name>A0A508B7P6_9GAMM</name>
<proteinExistence type="predicted"/>
<organism evidence="1 2">
    <name type="scientific">Marilutibacter maris</name>
    <dbReference type="NCBI Taxonomy" id="1605891"/>
    <lineage>
        <taxon>Bacteria</taxon>
        <taxon>Pseudomonadati</taxon>
        <taxon>Pseudomonadota</taxon>
        <taxon>Gammaproteobacteria</taxon>
        <taxon>Lysobacterales</taxon>
        <taxon>Lysobacteraceae</taxon>
        <taxon>Marilutibacter</taxon>
    </lineage>
</organism>
<reference evidence="1 2" key="1">
    <citation type="submission" date="2019-10" db="EMBL/GenBank/DDBJ databases">
        <title>Lysobacter alkalisoli sp. nov., isolated from saline-alkaline soil.</title>
        <authorList>
            <person name="Sun J.-Q."/>
        </authorList>
    </citation>
    <scope>NUCLEOTIDE SEQUENCE [LARGE SCALE GENOMIC DNA]</scope>
    <source>
        <strain evidence="1 2">KCTC 42381</strain>
    </source>
</reference>
<gene>
    <name evidence="1" type="ORF">FKV24_002220</name>
</gene>
<evidence type="ECO:0000313" key="1">
    <source>
        <dbReference type="EMBL" id="KAB8198420.1"/>
    </source>
</evidence>